<keyword evidence="2 5" id="KW-0812">Transmembrane</keyword>
<comment type="subcellular location">
    <subcellularLocation>
        <location evidence="1">Membrane</location>
    </subcellularLocation>
</comment>
<dbReference type="Proteomes" id="UP000267096">
    <property type="component" value="Unassembled WGS sequence"/>
</dbReference>
<evidence type="ECO:0000256" key="1">
    <source>
        <dbReference type="ARBA" id="ARBA00004370"/>
    </source>
</evidence>
<protein>
    <submittedName>
        <fullName evidence="9">Aa_trans domain-containing protein</fullName>
    </submittedName>
</protein>
<evidence type="ECO:0000256" key="5">
    <source>
        <dbReference type="SAM" id="Phobius"/>
    </source>
</evidence>
<keyword evidence="8" id="KW-1185">Reference proteome</keyword>
<evidence type="ECO:0000256" key="3">
    <source>
        <dbReference type="ARBA" id="ARBA00022989"/>
    </source>
</evidence>
<dbReference type="GO" id="GO:0016020">
    <property type="term" value="C:membrane"/>
    <property type="evidence" value="ECO:0007669"/>
    <property type="project" value="UniProtKB-SubCell"/>
</dbReference>
<reference evidence="9" key="1">
    <citation type="submission" date="2017-02" db="UniProtKB">
        <authorList>
            <consortium name="WormBaseParasite"/>
        </authorList>
    </citation>
    <scope>IDENTIFICATION</scope>
</reference>
<evidence type="ECO:0000313" key="9">
    <source>
        <dbReference type="WBParaSite" id="ASIM_0000705201-mRNA-1"/>
    </source>
</evidence>
<dbReference type="Pfam" id="PF01490">
    <property type="entry name" value="Aa_trans"/>
    <property type="match status" value="1"/>
</dbReference>
<dbReference type="OrthoDB" id="655540at2759"/>
<reference evidence="7 8" key="2">
    <citation type="submission" date="2018-11" db="EMBL/GenBank/DDBJ databases">
        <authorList>
            <consortium name="Pathogen Informatics"/>
        </authorList>
    </citation>
    <scope>NUCLEOTIDE SEQUENCE [LARGE SCALE GENOMIC DNA]</scope>
</reference>
<evidence type="ECO:0000256" key="4">
    <source>
        <dbReference type="ARBA" id="ARBA00023136"/>
    </source>
</evidence>
<feature type="domain" description="Amino acid transporter transmembrane" evidence="6">
    <location>
        <begin position="2"/>
        <end position="51"/>
    </location>
</feature>
<organism evidence="9">
    <name type="scientific">Anisakis simplex</name>
    <name type="common">Herring worm</name>
    <dbReference type="NCBI Taxonomy" id="6269"/>
    <lineage>
        <taxon>Eukaryota</taxon>
        <taxon>Metazoa</taxon>
        <taxon>Ecdysozoa</taxon>
        <taxon>Nematoda</taxon>
        <taxon>Chromadorea</taxon>
        <taxon>Rhabditida</taxon>
        <taxon>Spirurina</taxon>
        <taxon>Ascaridomorpha</taxon>
        <taxon>Ascaridoidea</taxon>
        <taxon>Anisakidae</taxon>
        <taxon>Anisakis</taxon>
        <taxon>Anisakis simplex complex</taxon>
    </lineage>
</organism>
<evidence type="ECO:0000259" key="6">
    <source>
        <dbReference type="Pfam" id="PF01490"/>
    </source>
</evidence>
<feature type="transmembrane region" description="Helical" evidence="5">
    <location>
        <begin position="20"/>
        <end position="41"/>
    </location>
</feature>
<name>A0A0M3JHE0_ANISI</name>
<keyword evidence="4 5" id="KW-0472">Membrane</keyword>
<evidence type="ECO:0000313" key="8">
    <source>
        <dbReference type="Proteomes" id="UP000267096"/>
    </source>
</evidence>
<dbReference type="EMBL" id="UYRR01015511">
    <property type="protein sequence ID" value="VDK27902.1"/>
    <property type="molecule type" value="Genomic_DNA"/>
</dbReference>
<dbReference type="AlphaFoldDB" id="A0A0M3JHE0"/>
<sequence length="97" mass="10424">MIGVIFVAESLPTFGPLLNLVGGSTLTLTSIIFPALFYIFLKLGEEKSLQQKGGVQDPDKPPSLYEVLTESPKLRLAICGLVVGKFSLSQKLSQSQA</sequence>
<gene>
    <name evidence="7" type="ORF">ASIM_LOCUS6830</name>
</gene>
<proteinExistence type="predicted"/>
<dbReference type="InterPro" id="IPR013057">
    <property type="entry name" value="AA_transpt_TM"/>
</dbReference>
<keyword evidence="3 5" id="KW-1133">Transmembrane helix</keyword>
<accession>A0A0M3JHE0</accession>
<evidence type="ECO:0000256" key="2">
    <source>
        <dbReference type="ARBA" id="ARBA00022692"/>
    </source>
</evidence>
<dbReference type="WBParaSite" id="ASIM_0000705201-mRNA-1">
    <property type="protein sequence ID" value="ASIM_0000705201-mRNA-1"/>
    <property type="gene ID" value="ASIM_0000705201"/>
</dbReference>
<evidence type="ECO:0000313" key="7">
    <source>
        <dbReference type="EMBL" id="VDK27902.1"/>
    </source>
</evidence>